<keyword evidence="3" id="KW-1185">Reference proteome</keyword>
<reference evidence="2" key="2">
    <citation type="submission" date="2020-12" db="EMBL/GenBank/DDBJ databases">
        <authorList>
            <person name="Kanost M."/>
        </authorList>
    </citation>
    <scope>NUCLEOTIDE SEQUENCE</scope>
</reference>
<dbReference type="Proteomes" id="UP000791440">
    <property type="component" value="Unassembled WGS sequence"/>
</dbReference>
<name>A0A921ZT07_MANSE</name>
<feature type="compositionally biased region" description="Basic and acidic residues" evidence="1">
    <location>
        <begin position="58"/>
        <end position="73"/>
    </location>
</feature>
<feature type="region of interest" description="Disordered" evidence="1">
    <location>
        <begin position="58"/>
        <end position="81"/>
    </location>
</feature>
<protein>
    <submittedName>
        <fullName evidence="2">Uncharacterized protein</fullName>
    </submittedName>
</protein>
<dbReference type="AlphaFoldDB" id="A0A921ZT07"/>
<comment type="caution">
    <text evidence="2">The sequence shown here is derived from an EMBL/GenBank/DDBJ whole genome shotgun (WGS) entry which is preliminary data.</text>
</comment>
<gene>
    <name evidence="2" type="ORF">O3G_MSEX013829</name>
</gene>
<evidence type="ECO:0000313" key="2">
    <source>
        <dbReference type="EMBL" id="KAG6463366.1"/>
    </source>
</evidence>
<sequence>MVDKFNTSTYMKQRLYLMELVLILEEIERHYWQVEHISNMMHEIERKYKIKTNLHEKYDDDSHGPPTHYHGDPTVHSTPKPKRFKMNKYLENRMTVGTTKKRPKWWDLEYGWDIDYYW</sequence>
<reference evidence="2" key="1">
    <citation type="journal article" date="2016" name="Insect Biochem. Mol. Biol.">
        <title>Multifaceted biological insights from a draft genome sequence of the tobacco hornworm moth, Manduca sexta.</title>
        <authorList>
            <person name="Kanost M.R."/>
            <person name="Arrese E.L."/>
            <person name="Cao X."/>
            <person name="Chen Y.R."/>
            <person name="Chellapilla S."/>
            <person name="Goldsmith M.R."/>
            <person name="Grosse-Wilde E."/>
            <person name="Heckel D.G."/>
            <person name="Herndon N."/>
            <person name="Jiang H."/>
            <person name="Papanicolaou A."/>
            <person name="Qu J."/>
            <person name="Soulages J.L."/>
            <person name="Vogel H."/>
            <person name="Walters J."/>
            <person name="Waterhouse R.M."/>
            <person name="Ahn S.J."/>
            <person name="Almeida F.C."/>
            <person name="An C."/>
            <person name="Aqrawi P."/>
            <person name="Bretschneider A."/>
            <person name="Bryant W.B."/>
            <person name="Bucks S."/>
            <person name="Chao H."/>
            <person name="Chevignon G."/>
            <person name="Christen J.M."/>
            <person name="Clarke D.F."/>
            <person name="Dittmer N.T."/>
            <person name="Ferguson L.C.F."/>
            <person name="Garavelou S."/>
            <person name="Gordon K.H.J."/>
            <person name="Gunaratna R.T."/>
            <person name="Han Y."/>
            <person name="Hauser F."/>
            <person name="He Y."/>
            <person name="Heidel-Fischer H."/>
            <person name="Hirsh A."/>
            <person name="Hu Y."/>
            <person name="Jiang H."/>
            <person name="Kalra D."/>
            <person name="Klinner C."/>
            <person name="Konig C."/>
            <person name="Kovar C."/>
            <person name="Kroll A.R."/>
            <person name="Kuwar S.S."/>
            <person name="Lee S.L."/>
            <person name="Lehman R."/>
            <person name="Li K."/>
            <person name="Li Z."/>
            <person name="Liang H."/>
            <person name="Lovelace S."/>
            <person name="Lu Z."/>
            <person name="Mansfield J.H."/>
            <person name="McCulloch K.J."/>
            <person name="Mathew T."/>
            <person name="Morton B."/>
            <person name="Muzny D.M."/>
            <person name="Neunemann D."/>
            <person name="Ongeri F."/>
            <person name="Pauchet Y."/>
            <person name="Pu L.L."/>
            <person name="Pyrousis I."/>
            <person name="Rao X.J."/>
            <person name="Redding A."/>
            <person name="Roesel C."/>
            <person name="Sanchez-Gracia A."/>
            <person name="Schaack S."/>
            <person name="Shukla A."/>
            <person name="Tetreau G."/>
            <person name="Wang Y."/>
            <person name="Xiong G.H."/>
            <person name="Traut W."/>
            <person name="Walsh T.K."/>
            <person name="Worley K.C."/>
            <person name="Wu D."/>
            <person name="Wu W."/>
            <person name="Wu Y.Q."/>
            <person name="Zhang X."/>
            <person name="Zou Z."/>
            <person name="Zucker H."/>
            <person name="Briscoe A.D."/>
            <person name="Burmester T."/>
            <person name="Clem R.J."/>
            <person name="Feyereisen R."/>
            <person name="Grimmelikhuijzen C.J.P."/>
            <person name="Hamodrakas S.J."/>
            <person name="Hansson B.S."/>
            <person name="Huguet E."/>
            <person name="Jermiin L.S."/>
            <person name="Lan Q."/>
            <person name="Lehman H.K."/>
            <person name="Lorenzen M."/>
            <person name="Merzendorfer H."/>
            <person name="Michalopoulos I."/>
            <person name="Morton D.B."/>
            <person name="Muthukrishnan S."/>
            <person name="Oakeshott J.G."/>
            <person name="Palmer W."/>
            <person name="Park Y."/>
            <person name="Passarelli A.L."/>
            <person name="Rozas J."/>
            <person name="Schwartz L.M."/>
            <person name="Smith W."/>
            <person name="Southgate A."/>
            <person name="Vilcinskas A."/>
            <person name="Vogt R."/>
            <person name="Wang P."/>
            <person name="Werren J."/>
            <person name="Yu X.Q."/>
            <person name="Zhou J.J."/>
            <person name="Brown S.J."/>
            <person name="Scherer S.E."/>
            <person name="Richards S."/>
            <person name="Blissard G.W."/>
        </authorList>
    </citation>
    <scope>NUCLEOTIDE SEQUENCE</scope>
</reference>
<proteinExistence type="predicted"/>
<accession>A0A921ZT07</accession>
<dbReference type="EMBL" id="JH668975">
    <property type="protein sequence ID" value="KAG6463366.1"/>
    <property type="molecule type" value="Genomic_DNA"/>
</dbReference>
<organism evidence="2 3">
    <name type="scientific">Manduca sexta</name>
    <name type="common">Tobacco hawkmoth</name>
    <name type="synonym">Tobacco hornworm</name>
    <dbReference type="NCBI Taxonomy" id="7130"/>
    <lineage>
        <taxon>Eukaryota</taxon>
        <taxon>Metazoa</taxon>
        <taxon>Ecdysozoa</taxon>
        <taxon>Arthropoda</taxon>
        <taxon>Hexapoda</taxon>
        <taxon>Insecta</taxon>
        <taxon>Pterygota</taxon>
        <taxon>Neoptera</taxon>
        <taxon>Endopterygota</taxon>
        <taxon>Lepidoptera</taxon>
        <taxon>Glossata</taxon>
        <taxon>Ditrysia</taxon>
        <taxon>Bombycoidea</taxon>
        <taxon>Sphingidae</taxon>
        <taxon>Sphinginae</taxon>
        <taxon>Sphingini</taxon>
        <taxon>Manduca</taxon>
    </lineage>
</organism>
<evidence type="ECO:0000256" key="1">
    <source>
        <dbReference type="SAM" id="MobiDB-lite"/>
    </source>
</evidence>
<evidence type="ECO:0000313" key="3">
    <source>
        <dbReference type="Proteomes" id="UP000791440"/>
    </source>
</evidence>